<dbReference type="AlphaFoldDB" id="A0A560LS86"/>
<dbReference type="InterPro" id="IPR020449">
    <property type="entry name" value="Tscrpt_reg_AraC-type_HTH"/>
</dbReference>
<keyword evidence="2" id="KW-0238">DNA-binding</keyword>
<dbReference type="SMART" id="SM00342">
    <property type="entry name" value="HTH_ARAC"/>
    <property type="match status" value="1"/>
</dbReference>
<keyword evidence="1" id="KW-0805">Transcription regulation</keyword>
<dbReference type="EMBL" id="VITY01000006">
    <property type="protein sequence ID" value="TWB98391.1"/>
    <property type="molecule type" value="Genomic_DNA"/>
</dbReference>
<dbReference type="SUPFAM" id="SSF46689">
    <property type="entry name" value="Homeodomain-like"/>
    <property type="match status" value="1"/>
</dbReference>
<dbReference type="RefSeq" id="WP_146987348.1">
    <property type="nucleotide sequence ID" value="NZ_VITY01000006.1"/>
</dbReference>
<evidence type="ECO:0000259" key="4">
    <source>
        <dbReference type="PROSITE" id="PS01124"/>
    </source>
</evidence>
<evidence type="ECO:0000256" key="3">
    <source>
        <dbReference type="ARBA" id="ARBA00023163"/>
    </source>
</evidence>
<dbReference type="Gene3D" id="1.10.10.60">
    <property type="entry name" value="Homeodomain-like"/>
    <property type="match status" value="1"/>
</dbReference>
<gene>
    <name evidence="5" type="ORF">FBZ93_106350</name>
</gene>
<keyword evidence="3" id="KW-0804">Transcription</keyword>
<dbReference type="InterPro" id="IPR018060">
    <property type="entry name" value="HTH_AraC"/>
</dbReference>
<dbReference type="Pfam" id="PF12833">
    <property type="entry name" value="HTH_18"/>
    <property type="match status" value="1"/>
</dbReference>
<dbReference type="InterPro" id="IPR018062">
    <property type="entry name" value="HTH_AraC-typ_CS"/>
</dbReference>
<name>A0A560LS86_9BRAD</name>
<dbReference type="InterPro" id="IPR050204">
    <property type="entry name" value="AraC_XylS_family_regulators"/>
</dbReference>
<dbReference type="InterPro" id="IPR009057">
    <property type="entry name" value="Homeodomain-like_sf"/>
</dbReference>
<dbReference type="PROSITE" id="PS00041">
    <property type="entry name" value="HTH_ARAC_FAMILY_1"/>
    <property type="match status" value="1"/>
</dbReference>
<dbReference type="PANTHER" id="PTHR46796">
    <property type="entry name" value="HTH-TYPE TRANSCRIPTIONAL ACTIVATOR RHAS-RELATED"/>
    <property type="match status" value="1"/>
</dbReference>
<dbReference type="GO" id="GO:0043565">
    <property type="term" value="F:sequence-specific DNA binding"/>
    <property type="evidence" value="ECO:0007669"/>
    <property type="project" value="InterPro"/>
</dbReference>
<protein>
    <submittedName>
        <fullName evidence="5">AraC family transcriptional regulator</fullName>
    </submittedName>
</protein>
<organism evidence="5 6">
    <name type="scientific">Bradyrhizobium macuxiense</name>
    <dbReference type="NCBI Taxonomy" id="1755647"/>
    <lineage>
        <taxon>Bacteria</taxon>
        <taxon>Pseudomonadati</taxon>
        <taxon>Pseudomonadota</taxon>
        <taxon>Alphaproteobacteria</taxon>
        <taxon>Hyphomicrobiales</taxon>
        <taxon>Nitrobacteraceae</taxon>
        <taxon>Bradyrhizobium</taxon>
    </lineage>
</organism>
<dbReference type="Proteomes" id="UP000321304">
    <property type="component" value="Unassembled WGS sequence"/>
</dbReference>
<evidence type="ECO:0000256" key="2">
    <source>
        <dbReference type="ARBA" id="ARBA00023125"/>
    </source>
</evidence>
<comment type="caution">
    <text evidence="5">The sequence shown here is derived from an EMBL/GenBank/DDBJ whole genome shotgun (WGS) entry which is preliminary data.</text>
</comment>
<accession>A0A560LS86</accession>
<dbReference type="PRINTS" id="PR00032">
    <property type="entry name" value="HTHARAC"/>
</dbReference>
<dbReference type="Pfam" id="PF14525">
    <property type="entry name" value="AraC_binding_2"/>
    <property type="match status" value="1"/>
</dbReference>
<evidence type="ECO:0000313" key="6">
    <source>
        <dbReference type="Proteomes" id="UP000321304"/>
    </source>
</evidence>
<sequence length="326" mass="35487">MTVQSGDFTGFRFSTAHFGERDRLPIFREQIGRMIVKLDPEPLDDGAFHAEANVRELSGLGIGSWACSNLKIARPRELLDGTDDLVLTIITSGNVRASQRGRDIELSPGQAVLQSSAEAGNMVVPVSPSRFVGLRLPRKALASLVRDPEDMLIRPLPANTEAMRLLALYIRELDDSYQLATPELRSAVVKHLVDLGALIIGANRDAAVAAEDGGLAAARLAAVKADINDNLSYGDLTLPAVAARMKLTPRHIQRLFESAGSTFSEFVLGQRLARAHHLLTDPRHSGSTIGAIAFEVGFGDLSYFNRTFRRHYGATPSDIRAVPRTR</sequence>
<evidence type="ECO:0000256" key="1">
    <source>
        <dbReference type="ARBA" id="ARBA00023015"/>
    </source>
</evidence>
<proteinExistence type="predicted"/>
<evidence type="ECO:0000313" key="5">
    <source>
        <dbReference type="EMBL" id="TWB98391.1"/>
    </source>
</evidence>
<keyword evidence="6" id="KW-1185">Reference proteome</keyword>
<dbReference type="GO" id="GO:0003700">
    <property type="term" value="F:DNA-binding transcription factor activity"/>
    <property type="evidence" value="ECO:0007669"/>
    <property type="project" value="InterPro"/>
</dbReference>
<dbReference type="PROSITE" id="PS01124">
    <property type="entry name" value="HTH_ARAC_FAMILY_2"/>
    <property type="match status" value="1"/>
</dbReference>
<dbReference type="OrthoDB" id="4601794at2"/>
<dbReference type="PANTHER" id="PTHR46796:SF6">
    <property type="entry name" value="ARAC SUBFAMILY"/>
    <property type="match status" value="1"/>
</dbReference>
<dbReference type="InterPro" id="IPR035418">
    <property type="entry name" value="AraC-bd_2"/>
</dbReference>
<reference evidence="5 6" key="1">
    <citation type="submission" date="2019-06" db="EMBL/GenBank/DDBJ databases">
        <title>Genomic Encyclopedia of Type Strains, Phase IV (KMG-V): Genome sequencing to study the core and pangenomes of soil and plant-associated prokaryotes.</title>
        <authorList>
            <person name="Whitman W."/>
        </authorList>
    </citation>
    <scope>NUCLEOTIDE SEQUENCE [LARGE SCALE GENOMIC DNA]</scope>
    <source>
        <strain evidence="5 6">BR 10355</strain>
    </source>
</reference>
<feature type="domain" description="HTH araC/xylS-type" evidence="4">
    <location>
        <begin position="221"/>
        <end position="322"/>
    </location>
</feature>